<feature type="region of interest" description="Disordered" evidence="1">
    <location>
        <begin position="1"/>
        <end position="29"/>
    </location>
</feature>
<dbReference type="RefSeq" id="WP_113859587.1">
    <property type="nucleotide sequence ID" value="NZ_PDCG01000001.1"/>
</dbReference>
<dbReference type="Pfam" id="PF03372">
    <property type="entry name" value="Exo_endo_phos"/>
    <property type="match status" value="1"/>
</dbReference>
<sequence length="379" mass="41615">MTKSVSRAGVVRGKGPQPRARTGKWRKTNGAKSSVAAFADKRPRRNQRNRLLGVLAALLTLVGLVSVLVRLLPADLQALPWLPDLVALTPWFLIPSVLALILALRAKRWFVALVAILCLSVQVYWQYPFFSAGQCLPQEAMEAVSQAKANHSDAYARVMTFNVYKGRADAKAIVALVREQRVEVLALQETTRPFIDRLEAAGIEDYLPYSQVSSADGRYGNGLWSATEMTKPADDDVDSRASLMPGGTIRFKEGQVSIRFVSVHTTSPSPGQWEAWRQSLDDLARLTSRTDRRYILMGDFNASNDHAPFRSVLADRFQDAALQSGHGLTLSWPADRVGVPAFAAIDHLILDRGITAGQLEMVRIAGSDHKALLGTIAVD</sequence>
<evidence type="ECO:0000256" key="1">
    <source>
        <dbReference type="SAM" id="MobiDB-lite"/>
    </source>
</evidence>
<keyword evidence="4" id="KW-0378">Hydrolase</keyword>
<keyword evidence="2" id="KW-1133">Transmembrane helix</keyword>
<comment type="caution">
    <text evidence="4">The sequence shown here is derived from an EMBL/GenBank/DDBJ whole genome shotgun (WGS) entry which is preliminary data.</text>
</comment>
<feature type="domain" description="Endonuclease/exonuclease/phosphatase" evidence="3">
    <location>
        <begin position="159"/>
        <end position="369"/>
    </location>
</feature>
<dbReference type="Gene3D" id="3.60.10.10">
    <property type="entry name" value="Endonuclease/exonuclease/phosphatase"/>
    <property type="match status" value="1"/>
</dbReference>
<keyword evidence="2" id="KW-0472">Membrane</keyword>
<name>A0A366KA71_9BIFI</name>
<keyword evidence="4" id="KW-0540">Nuclease</keyword>
<protein>
    <submittedName>
        <fullName evidence="4">Endonuclease</fullName>
    </submittedName>
</protein>
<evidence type="ECO:0000256" key="2">
    <source>
        <dbReference type="SAM" id="Phobius"/>
    </source>
</evidence>
<keyword evidence="5" id="KW-1185">Reference proteome</keyword>
<gene>
    <name evidence="4" type="ORF">CRD60_01860</name>
</gene>
<evidence type="ECO:0000313" key="4">
    <source>
        <dbReference type="EMBL" id="RBP98614.1"/>
    </source>
</evidence>
<dbReference type="GO" id="GO:0004519">
    <property type="term" value="F:endonuclease activity"/>
    <property type="evidence" value="ECO:0007669"/>
    <property type="project" value="UniProtKB-KW"/>
</dbReference>
<evidence type="ECO:0000259" key="3">
    <source>
        <dbReference type="Pfam" id="PF03372"/>
    </source>
</evidence>
<dbReference type="EMBL" id="PDCG01000001">
    <property type="protein sequence ID" value="RBP98614.1"/>
    <property type="molecule type" value="Genomic_DNA"/>
</dbReference>
<dbReference type="OrthoDB" id="2340043at2"/>
<dbReference type="InterPro" id="IPR036691">
    <property type="entry name" value="Endo/exonu/phosph_ase_sf"/>
</dbReference>
<feature type="transmembrane region" description="Helical" evidence="2">
    <location>
        <begin position="109"/>
        <end position="127"/>
    </location>
</feature>
<accession>A0A366KA71</accession>
<keyword evidence="2" id="KW-0812">Transmembrane</keyword>
<feature type="transmembrane region" description="Helical" evidence="2">
    <location>
        <begin position="85"/>
        <end position="104"/>
    </location>
</feature>
<evidence type="ECO:0000313" key="5">
    <source>
        <dbReference type="Proteomes" id="UP000252530"/>
    </source>
</evidence>
<organism evidence="4 5">
    <name type="scientific">Bifidobacterium aemilianum</name>
    <dbReference type="NCBI Taxonomy" id="2493120"/>
    <lineage>
        <taxon>Bacteria</taxon>
        <taxon>Bacillati</taxon>
        <taxon>Actinomycetota</taxon>
        <taxon>Actinomycetes</taxon>
        <taxon>Bifidobacteriales</taxon>
        <taxon>Bifidobacteriaceae</taxon>
        <taxon>Bifidobacterium</taxon>
    </lineage>
</organism>
<dbReference type="Proteomes" id="UP000252530">
    <property type="component" value="Unassembled WGS sequence"/>
</dbReference>
<dbReference type="AlphaFoldDB" id="A0A366KA71"/>
<proteinExistence type="predicted"/>
<reference evidence="4 5" key="1">
    <citation type="submission" date="2017-10" db="EMBL/GenBank/DDBJ databases">
        <title>Bifidobacterium xylocopum sp. nov. and Bifidobacterium aemilianum sp. nov., from the carpenter bee (Xylocopa violacea) digestive tract.</title>
        <authorList>
            <person name="Alberoni D."/>
            <person name="Baffoni L."/>
            <person name="Di Gioia D."/>
            <person name="Gaggia F."/>
            <person name="Biavati B."/>
        </authorList>
    </citation>
    <scope>NUCLEOTIDE SEQUENCE [LARGE SCALE GENOMIC DNA]</scope>
    <source>
        <strain evidence="4 5">XV10</strain>
    </source>
</reference>
<dbReference type="InterPro" id="IPR005135">
    <property type="entry name" value="Endo/exonuclease/phosphatase"/>
</dbReference>
<feature type="transmembrane region" description="Helical" evidence="2">
    <location>
        <begin position="51"/>
        <end position="73"/>
    </location>
</feature>
<keyword evidence="4" id="KW-0255">Endonuclease</keyword>
<dbReference type="SUPFAM" id="SSF56219">
    <property type="entry name" value="DNase I-like"/>
    <property type="match status" value="1"/>
</dbReference>